<keyword evidence="2" id="KW-1133">Transmembrane helix</keyword>
<dbReference type="EMBL" id="MTEJ01000708">
    <property type="protein sequence ID" value="OQW99208.1"/>
    <property type="molecule type" value="Genomic_DNA"/>
</dbReference>
<protein>
    <submittedName>
        <fullName evidence="3">Uncharacterized protein</fullName>
    </submittedName>
</protein>
<feature type="compositionally biased region" description="Low complexity" evidence="1">
    <location>
        <begin position="1"/>
        <end position="11"/>
    </location>
</feature>
<evidence type="ECO:0000256" key="2">
    <source>
        <dbReference type="SAM" id="Phobius"/>
    </source>
</evidence>
<reference evidence="3 4" key="1">
    <citation type="submission" date="2017-01" db="EMBL/GenBank/DDBJ databases">
        <title>Novel large sulfur bacteria in the metagenomes of groundwater-fed chemosynthetic microbial mats in the Lake Huron basin.</title>
        <authorList>
            <person name="Sharrar A.M."/>
            <person name="Flood B.E."/>
            <person name="Bailey J.V."/>
            <person name="Jones D.S."/>
            <person name="Biddanda B."/>
            <person name="Ruberg S.A."/>
            <person name="Marcus D.N."/>
            <person name="Dick G.J."/>
        </authorList>
    </citation>
    <scope>NUCLEOTIDE SEQUENCE [LARGE SCALE GENOMIC DNA]</scope>
    <source>
        <strain evidence="3">A8</strain>
    </source>
</reference>
<keyword evidence="2" id="KW-0812">Transmembrane</keyword>
<feature type="region of interest" description="Disordered" evidence="1">
    <location>
        <begin position="1"/>
        <end position="37"/>
    </location>
</feature>
<keyword evidence="2" id="KW-0472">Membrane</keyword>
<accession>A0A1Y1Q871</accession>
<proteinExistence type="predicted"/>
<gene>
    <name evidence="3" type="ORF">BWK73_50850</name>
</gene>
<organism evidence="3 4">
    <name type="scientific">Thiothrix lacustris</name>
    <dbReference type="NCBI Taxonomy" id="525917"/>
    <lineage>
        <taxon>Bacteria</taxon>
        <taxon>Pseudomonadati</taxon>
        <taxon>Pseudomonadota</taxon>
        <taxon>Gammaproteobacteria</taxon>
        <taxon>Thiotrichales</taxon>
        <taxon>Thiotrichaceae</taxon>
        <taxon>Thiothrix</taxon>
    </lineage>
</organism>
<feature type="transmembrane region" description="Helical" evidence="2">
    <location>
        <begin position="40"/>
        <end position="60"/>
    </location>
</feature>
<evidence type="ECO:0000313" key="3">
    <source>
        <dbReference type="EMBL" id="OQW99208.1"/>
    </source>
</evidence>
<name>A0A1Y1Q871_9GAMM</name>
<dbReference type="AlphaFoldDB" id="A0A1Y1Q871"/>
<sequence>MNQQHTQPQHQPTRKRARRVVQQQQPQPHKPTQKATSSGFDGLAIALLLMNAVLIAWAVLA</sequence>
<comment type="caution">
    <text evidence="3">The sequence shown here is derived from an EMBL/GenBank/DDBJ whole genome shotgun (WGS) entry which is preliminary data.</text>
</comment>
<dbReference type="Proteomes" id="UP000192491">
    <property type="component" value="Unassembled WGS sequence"/>
</dbReference>
<evidence type="ECO:0000256" key="1">
    <source>
        <dbReference type="SAM" id="MobiDB-lite"/>
    </source>
</evidence>
<evidence type="ECO:0000313" key="4">
    <source>
        <dbReference type="Proteomes" id="UP000192491"/>
    </source>
</evidence>